<evidence type="ECO:0000313" key="1">
    <source>
        <dbReference type="EMBL" id="BAF98638.1"/>
    </source>
</evidence>
<dbReference type="InterPro" id="IPR049735">
    <property type="entry name" value="NovE/LmbU-like"/>
</dbReference>
<dbReference type="EMBL" id="AB307968">
    <property type="protein sequence ID" value="BAF98638.1"/>
    <property type="molecule type" value="Genomic_DNA"/>
</dbReference>
<organism evidence="1">
    <name type="scientific">Streptomyces argenteolus</name>
    <dbReference type="NCBI Taxonomy" id="67274"/>
    <lineage>
        <taxon>Bacteria</taxon>
        <taxon>Bacillati</taxon>
        <taxon>Actinomycetota</taxon>
        <taxon>Actinomycetes</taxon>
        <taxon>Kitasatosporales</taxon>
        <taxon>Streptomycetaceae</taxon>
        <taxon>Streptomyces</taxon>
    </lineage>
</organism>
<sequence>MTPKPRRNSRLSLDDKALTKRASLSLPTVMTLESWKDIGREIALISDASTWWLGDWVVYGQDRYPDRYRKAIEETSLDYQTLRNYAWVARKFPVSRRREKLSLQHHAEVAALQEDEQDVWLNRAESKGWSRSELRRNLRAIRADREETTSPSILKLSINLDADQRRRWERAADRSNRSLDAWITETLDDAARSPRASSFPRLPAAS</sequence>
<protein>
    <submittedName>
        <fullName evidence="1">LmbU and cloE-like protein</fullName>
    </submittedName>
</protein>
<accession>A9ZNW1</accession>
<dbReference type="NCBIfam" id="NF038070">
    <property type="entry name" value="LmbU_fam_TF"/>
    <property type="match status" value="1"/>
</dbReference>
<reference evidence="1" key="1">
    <citation type="journal article" date="2007" name="Biosci. Biotechnol. Biochem.">
        <title>Cloning of the gene cluster responsible for biosynthesis of KS-505a (longestin), a unique tetraterpenoid.</title>
        <authorList>
            <person name="Hayashi Y."/>
            <person name="Onaka H."/>
            <person name="Itoh N."/>
            <person name="Seto H."/>
            <person name="Dairi T."/>
        </authorList>
    </citation>
    <scope>NUCLEOTIDE SEQUENCE</scope>
</reference>
<name>A9ZNW1_9ACTN</name>
<dbReference type="AlphaFoldDB" id="A9ZNW1"/>
<proteinExistence type="predicted"/>